<evidence type="ECO:0000259" key="7">
    <source>
        <dbReference type="Pfam" id="PF00082"/>
    </source>
</evidence>
<feature type="domain" description="Peptidase S8/S53" evidence="7">
    <location>
        <begin position="267"/>
        <end position="587"/>
    </location>
</feature>
<dbReference type="AlphaFoldDB" id="A0A480AMY4"/>
<evidence type="ECO:0000313" key="9">
    <source>
        <dbReference type="Proteomes" id="UP000301751"/>
    </source>
</evidence>
<organism evidence="8 9">
    <name type="scientific">Pseudaquabacterium pictum</name>
    <dbReference type="NCBI Taxonomy" id="2315236"/>
    <lineage>
        <taxon>Bacteria</taxon>
        <taxon>Pseudomonadati</taxon>
        <taxon>Pseudomonadota</taxon>
        <taxon>Betaproteobacteria</taxon>
        <taxon>Burkholderiales</taxon>
        <taxon>Sphaerotilaceae</taxon>
        <taxon>Pseudaquabacterium</taxon>
    </lineage>
</organism>
<dbReference type="GO" id="GO:0006508">
    <property type="term" value="P:proteolysis"/>
    <property type="evidence" value="ECO:0007669"/>
    <property type="project" value="UniProtKB-KW"/>
</dbReference>
<evidence type="ECO:0000256" key="3">
    <source>
        <dbReference type="ARBA" id="ARBA00022801"/>
    </source>
</evidence>
<comment type="similarity">
    <text evidence="1 5">Belongs to the peptidase S8 family.</text>
</comment>
<keyword evidence="3 5" id="KW-0378">Hydrolase</keyword>
<dbReference type="GO" id="GO:0004252">
    <property type="term" value="F:serine-type endopeptidase activity"/>
    <property type="evidence" value="ECO:0007669"/>
    <property type="project" value="UniProtKB-UniRule"/>
</dbReference>
<dbReference type="EMBL" id="BJCL01000003">
    <property type="protein sequence ID" value="GCL62743.1"/>
    <property type="molecule type" value="Genomic_DNA"/>
</dbReference>
<feature type="chain" id="PRO_5019728459" description="Peptidase S8/S53 domain-containing protein" evidence="6">
    <location>
        <begin position="22"/>
        <end position="614"/>
    </location>
</feature>
<evidence type="ECO:0000256" key="2">
    <source>
        <dbReference type="ARBA" id="ARBA00022670"/>
    </source>
</evidence>
<dbReference type="RefSeq" id="WP_162520727.1">
    <property type="nucleotide sequence ID" value="NZ_BJCL01000003.1"/>
</dbReference>
<evidence type="ECO:0000256" key="4">
    <source>
        <dbReference type="ARBA" id="ARBA00022825"/>
    </source>
</evidence>
<dbReference type="PANTHER" id="PTHR43806:SF11">
    <property type="entry name" value="CEREVISIN-RELATED"/>
    <property type="match status" value="1"/>
</dbReference>
<dbReference type="InterPro" id="IPR015500">
    <property type="entry name" value="Peptidase_S8_subtilisin-rel"/>
</dbReference>
<keyword evidence="4 5" id="KW-0720">Serine protease</keyword>
<dbReference type="PRINTS" id="PR00723">
    <property type="entry name" value="SUBTILISIN"/>
</dbReference>
<keyword evidence="6" id="KW-0732">Signal</keyword>
<comment type="caution">
    <text evidence="8">The sequence shown here is derived from an EMBL/GenBank/DDBJ whole genome shotgun (WGS) entry which is preliminary data.</text>
</comment>
<evidence type="ECO:0000313" key="8">
    <source>
        <dbReference type="EMBL" id="GCL62743.1"/>
    </source>
</evidence>
<dbReference type="Proteomes" id="UP000301751">
    <property type="component" value="Unassembled WGS sequence"/>
</dbReference>
<dbReference type="PROSITE" id="PS51892">
    <property type="entry name" value="SUBTILASE"/>
    <property type="match status" value="1"/>
</dbReference>
<evidence type="ECO:0000256" key="5">
    <source>
        <dbReference type="PROSITE-ProRule" id="PRU01240"/>
    </source>
</evidence>
<dbReference type="InterPro" id="IPR036852">
    <property type="entry name" value="Peptidase_S8/S53_dom_sf"/>
</dbReference>
<feature type="signal peptide" evidence="6">
    <location>
        <begin position="1"/>
        <end position="21"/>
    </location>
</feature>
<reference evidence="9" key="1">
    <citation type="submission" date="2019-03" db="EMBL/GenBank/DDBJ databases">
        <title>Aquabacterium pictum sp.nov., the first bacteriochlorophyll a-containing freshwater bacterium in the genus Aquabacterium of the class Betaproteobacteria.</title>
        <authorList>
            <person name="Hirose S."/>
            <person name="Tank M."/>
            <person name="Hara E."/>
            <person name="Tamaki H."/>
            <person name="Takaichi S."/>
            <person name="Haruta S."/>
            <person name="Hanada S."/>
        </authorList>
    </citation>
    <scope>NUCLEOTIDE SEQUENCE [LARGE SCALE GENOMIC DNA]</scope>
    <source>
        <strain evidence="9">W35</strain>
    </source>
</reference>
<sequence>MLRPLPLTLTAALIAIGPLLAAIQPAAAATTAARQTVTRADQLPRRAHVLPQLPSALLTAPLADLQALGAQVEALLAADLAAYDIQDNATLRDLYGAMASLAQLRGDWSAVPGWTARARALQDKPGARLASGVLTDLLTQQRQEQRDASWLQAEVARRFGAMPWADVQDIVKSNKGSIETYNPELVRGAVQAQLDAVARNGGMSVPESLLLSIISARMQIELLAPSRQAVVQGLQRVVEANTRTAAMADVWTLRTFAIAPDAKASPVVVGVWDSGVDLALFKAAAGRGIAFGDGGQPAADLLRPLGTAEPRWPQLRGLVKGAMDQRAALDTPDAQRFRATLAALKADDVRGFSEDMALAGMYVHGTHVAGIAVDGNPFAQVYAATMLWSHLSTPSKPGEARSRAWAAAYQATVDGFKSAGVRVVNMSWRYGPAAIEGMLAFHNLGGTPEARKQEALRLFAIERDALREAMAGAPGILFVAGAGNEDNSADFQEYIPAGLSLPNLITVGAVDRAGQETSFSTFGKTVVVHANGFEVDSPVPGGVRMKLSGTSMASPQVANLAAKLLALQPALTPVQLKALILDGAERLPGADGQPGRVNLLHPRRSAQLAGLKIE</sequence>
<protein>
    <recommendedName>
        <fullName evidence="7">Peptidase S8/S53 domain-containing protein</fullName>
    </recommendedName>
</protein>
<name>A0A480AMY4_9BURK</name>
<dbReference type="Pfam" id="PF00082">
    <property type="entry name" value="Peptidase_S8"/>
    <property type="match status" value="1"/>
</dbReference>
<dbReference type="Gene3D" id="3.40.50.200">
    <property type="entry name" value="Peptidase S8/S53 domain"/>
    <property type="match status" value="1"/>
</dbReference>
<keyword evidence="9" id="KW-1185">Reference proteome</keyword>
<evidence type="ECO:0000256" key="1">
    <source>
        <dbReference type="ARBA" id="ARBA00011073"/>
    </source>
</evidence>
<gene>
    <name evidence="8" type="ORF">AQPW35_18240</name>
</gene>
<accession>A0A480AMY4</accession>
<dbReference type="InterPro" id="IPR000209">
    <property type="entry name" value="Peptidase_S8/S53_dom"/>
</dbReference>
<keyword evidence="2 5" id="KW-0645">Protease</keyword>
<feature type="active site" description="Charge relay system" evidence="5">
    <location>
        <position position="273"/>
    </location>
</feature>
<feature type="active site" description="Charge relay system" evidence="5">
    <location>
        <position position="551"/>
    </location>
</feature>
<evidence type="ECO:0000256" key="6">
    <source>
        <dbReference type="SAM" id="SignalP"/>
    </source>
</evidence>
<proteinExistence type="inferred from homology"/>
<dbReference type="SUPFAM" id="SSF52743">
    <property type="entry name" value="Subtilisin-like"/>
    <property type="match status" value="1"/>
</dbReference>
<dbReference type="PANTHER" id="PTHR43806">
    <property type="entry name" value="PEPTIDASE S8"/>
    <property type="match status" value="1"/>
</dbReference>
<feature type="active site" description="Charge relay system" evidence="5">
    <location>
        <position position="364"/>
    </location>
</feature>
<dbReference type="InterPro" id="IPR050131">
    <property type="entry name" value="Peptidase_S8_subtilisin-like"/>
</dbReference>